<keyword evidence="3" id="KW-1185">Reference proteome</keyword>
<gene>
    <name evidence="2" type="ORF">G2W53_041288</name>
</gene>
<accession>A0A834VYK7</accession>
<dbReference type="Proteomes" id="UP000634136">
    <property type="component" value="Unassembled WGS sequence"/>
</dbReference>
<sequence length="573" mass="65460">MENHAVLSREHTSAISSKLKLPLFMVALSLILVRSSKLKDGDVKISEGNHVSVSDQFDKLSQEELTLKKASCTVSSSCAVTCNYNKMSRSNLDFSLSRCSSMEFFSIEVYYGGKLVGEPTFAYEGGHTGWLENCDINGSSYWEANGLEPIENYNDAMAMADIATKSRKVELYIDATSCDEDDVQYESDDSALNFRFNDSEEEEGLFSHGLFNVDVTKSQAIDVPDVATVDVPNAAVSDAAPAEGKTTKKKNRNIRKRKGDRKKKRDKKKTVQVNLPCSQKEDKGTALRGLSDDEYERESLKSIDSDEEGDGLPNNLFYPSHKLLRDMIHASRNLYFDKSDRKRVRVKCPKLTIMDIRDKTQEKWTVNCSMSKARSARKGAHEEINGSFREQFRRLYDYCEEIKRSNPGSNVKLKVQRLPTAEDGTLGPPQFERLYICLDALRRVAYYGLLSALEELLPRVNHRFCVRHMYNYSRKKFPSIHLKNLMWKAAKATFPQEWERAMLEIQKVNESAYQHLKQIPPRFWTKLAFRPGLKSDQLLNNMCETFNAIILKAREKPIVTMLDDIKVYLMVKP</sequence>
<dbReference type="OrthoDB" id="1918246at2759"/>
<comment type="caution">
    <text evidence="2">The sequence shown here is derived from an EMBL/GenBank/DDBJ whole genome shotgun (WGS) entry which is preliminary data.</text>
</comment>
<dbReference type="PANTHER" id="PTHR31973:SF187">
    <property type="entry name" value="MUTATOR TRANSPOSASE MUDRA PROTEIN"/>
    <property type="match status" value="1"/>
</dbReference>
<organism evidence="2 3">
    <name type="scientific">Senna tora</name>
    <dbReference type="NCBI Taxonomy" id="362788"/>
    <lineage>
        <taxon>Eukaryota</taxon>
        <taxon>Viridiplantae</taxon>
        <taxon>Streptophyta</taxon>
        <taxon>Embryophyta</taxon>
        <taxon>Tracheophyta</taxon>
        <taxon>Spermatophyta</taxon>
        <taxon>Magnoliopsida</taxon>
        <taxon>eudicotyledons</taxon>
        <taxon>Gunneridae</taxon>
        <taxon>Pentapetalae</taxon>
        <taxon>rosids</taxon>
        <taxon>fabids</taxon>
        <taxon>Fabales</taxon>
        <taxon>Fabaceae</taxon>
        <taxon>Caesalpinioideae</taxon>
        <taxon>Cassia clade</taxon>
        <taxon>Senna</taxon>
    </lineage>
</organism>
<feature type="compositionally biased region" description="Basic residues" evidence="1">
    <location>
        <begin position="247"/>
        <end position="270"/>
    </location>
</feature>
<name>A0A834VYK7_9FABA</name>
<evidence type="ECO:0000256" key="1">
    <source>
        <dbReference type="SAM" id="MobiDB-lite"/>
    </source>
</evidence>
<protein>
    <submittedName>
        <fullName evidence="2">Sporozoite surface protein 2</fullName>
    </submittedName>
</protein>
<evidence type="ECO:0000313" key="2">
    <source>
        <dbReference type="EMBL" id="KAF7802177.1"/>
    </source>
</evidence>
<reference evidence="2" key="1">
    <citation type="submission" date="2020-09" db="EMBL/GenBank/DDBJ databases">
        <title>Genome-Enabled Discovery of Anthraquinone Biosynthesis in Senna tora.</title>
        <authorList>
            <person name="Kang S.-H."/>
            <person name="Pandey R.P."/>
            <person name="Lee C.-M."/>
            <person name="Sim J.-S."/>
            <person name="Jeong J.-T."/>
            <person name="Choi B.-S."/>
            <person name="Jung M."/>
            <person name="Ginzburg D."/>
            <person name="Zhao K."/>
            <person name="Won S.Y."/>
            <person name="Oh T.-J."/>
            <person name="Yu Y."/>
            <person name="Kim N.-H."/>
            <person name="Lee O.R."/>
            <person name="Lee T.-H."/>
            <person name="Bashyal P."/>
            <person name="Kim T.-S."/>
            <person name="Lee W.-H."/>
            <person name="Kawkins C."/>
            <person name="Kim C.-K."/>
            <person name="Kim J.S."/>
            <person name="Ahn B.O."/>
            <person name="Rhee S.Y."/>
            <person name="Sohng J.K."/>
        </authorList>
    </citation>
    <scope>NUCLEOTIDE SEQUENCE</scope>
    <source>
        <tissue evidence="2">Leaf</tissue>
    </source>
</reference>
<feature type="region of interest" description="Disordered" evidence="1">
    <location>
        <begin position="238"/>
        <end position="312"/>
    </location>
</feature>
<dbReference type="EMBL" id="JAAIUW010000013">
    <property type="protein sequence ID" value="KAF7802177.1"/>
    <property type="molecule type" value="Genomic_DNA"/>
</dbReference>
<evidence type="ECO:0000313" key="3">
    <source>
        <dbReference type="Proteomes" id="UP000634136"/>
    </source>
</evidence>
<dbReference type="AlphaFoldDB" id="A0A834VYK7"/>
<dbReference type="PANTHER" id="PTHR31973">
    <property type="entry name" value="POLYPROTEIN, PUTATIVE-RELATED"/>
    <property type="match status" value="1"/>
</dbReference>
<proteinExistence type="predicted"/>